<feature type="region of interest" description="Disordered" evidence="1">
    <location>
        <begin position="1"/>
        <end position="32"/>
    </location>
</feature>
<feature type="compositionally biased region" description="Basic and acidic residues" evidence="1">
    <location>
        <begin position="16"/>
        <end position="25"/>
    </location>
</feature>
<organism evidence="2 3">
    <name type="scientific">Mycolicibacterium smegmatis (strain ATCC 700084 / mc(2)155)</name>
    <name type="common">Mycobacterium smegmatis</name>
    <dbReference type="NCBI Taxonomy" id="246196"/>
    <lineage>
        <taxon>Bacteria</taxon>
        <taxon>Bacillati</taxon>
        <taxon>Actinomycetota</taxon>
        <taxon>Actinomycetes</taxon>
        <taxon>Mycobacteriales</taxon>
        <taxon>Mycobacteriaceae</taxon>
        <taxon>Mycolicibacterium</taxon>
    </lineage>
</organism>
<reference evidence="2 3" key="2">
    <citation type="journal article" date="2009" name="Genome Res.">
        <title>Ortho-proteogenomics: multiple proteomes investigation through orthology and a new MS-based protocol.</title>
        <authorList>
            <person name="Gallien S."/>
            <person name="Perrodou E."/>
            <person name="Carapito C."/>
            <person name="Deshayes C."/>
            <person name="Reyrat J.M."/>
            <person name="Van Dorsselaer A."/>
            <person name="Poch O."/>
            <person name="Schaeffer C."/>
            <person name="Lecompte O."/>
        </authorList>
    </citation>
    <scope>NUCLEOTIDE SEQUENCE [LARGE SCALE GENOMIC DNA]</scope>
    <source>
        <strain evidence="3">ATCC 700084 / mc(2)155</strain>
    </source>
</reference>
<dbReference type="KEGG" id="msg:MSMEI_4040"/>
<gene>
    <name evidence="2" type="ordered locus">MSMEI_4040</name>
</gene>
<evidence type="ECO:0000256" key="1">
    <source>
        <dbReference type="SAM" id="MobiDB-lite"/>
    </source>
</evidence>
<protein>
    <submittedName>
        <fullName evidence="2">Uncharacterized protein</fullName>
    </submittedName>
</protein>
<evidence type="ECO:0000313" key="3">
    <source>
        <dbReference type="Proteomes" id="UP000006158"/>
    </source>
</evidence>
<evidence type="ECO:0000313" key="2">
    <source>
        <dbReference type="EMBL" id="AFP40498.1"/>
    </source>
</evidence>
<name>I7FP60_MYCS2</name>
<accession>I7FP60</accession>
<dbReference type="EMBL" id="CP001663">
    <property type="protein sequence ID" value="AFP40498.1"/>
    <property type="molecule type" value="Genomic_DNA"/>
</dbReference>
<dbReference type="AlphaFoldDB" id="I7FP60"/>
<dbReference type="PATRIC" id="fig|246196.56.peg.4139"/>
<dbReference type="Proteomes" id="UP000006158">
    <property type="component" value="Chromosome"/>
</dbReference>
<sequence>MWSDSEPTVRTAARNPRGEDGEHHGQNRRRQVPLLLVDDEQRHQCTRGGIDGRECDGTGGERDTRRKYVPWVEGDRIHRWCRTGHRWHLPRTSRVS</sequence>
<proteinExistence type="predicted"/>
<reference evidence="2 3" key="1">
    <citation type="journal article" date="2007" name="Genome Biol.">
        <title>Interrupted coding sequences in Mycobacterium smegmatis: authentic mutations or sequencing errors?</title>
        <authorList>
            <person name="Deshayes C."/>
            <person name="Perrodou E."/>
            <person name="Gallien S."/>
            <person name="Euphrasie D."/>
            <person name="Schaeffer C."/>
            <person name="Van-Dorsselaer A."/>
            <person name="Poch O."/>
            <person name="Lecompte O."/>
            <person name="Reyrat J.M."/>
        </authorList>
    </citation>
    <scope>NUCLEOTIDE SEQUENCE [LARGE SCALE GENOMIC DNA]</scope>
    <source>
        <strain evidence="3">ATCC 700084 / mc(2)155</strain>
    </source>
</reference>